<dbReference type="EnsemblMetazoa" id="RPRC006770-RA">
    <property type="protein sequence ID" value="RPRC006770-PA"/>
    <property type="gene ID" value="RPRC006770"/>
</dbReference>
<organism evidence="1 2">
    <name type="scientific">Rhodnius prolixus</name>
    <name type="common">Triatomid bug</name>
    <dbReference type="NCBI Taxonomy" id="13249"/>
    <lineage>
        <taxon>Eukaryota</taxon>
        <taxon>Metazoa</taxon>
        <taxon>Ecdysozoa</taxon>
        <taxon>Arthropoda</taxon>
        <taxon>Hexapoda</taxon>
        <taxon>Insecta</taxon>
        <taxon>Pterygota</taxon>
        <taxon>Neoptera</taxon>
        <taxon>Paraneoptera</taxon>
        <taxon>Hemiptera</taxon>
        <taxon>Heteroptera</taxon>
        <taxon>Panheteroptera</taxon>
        <taxon>Cimicomorpha</taxon>
        <taxon>Reduviidae</taxon>
        <taxon>Triatominae</taxon>
        <taxon>Rhodnius</taxon>
    </lineage>
</organism>
<accession>T1HRV0</accession>
<name>T1HRV0_RHOPR</name>
<reference evidence="1" key="1">
    <citation type="submission" date="2015-05" db="UniProtKB">
        <authorList>
            <consortium name="EnsemblMetazoa"/>
        </authorList>
    </citation>
    <scope>IDENTIFICATION</scope>
</reference>
<dbReference type="InParanoid" id="T1HRV0"/>
<proteinExistence type="predicted"/>
<dbReference type="HOGENOM" id="CLU_3280093_0_0_1"/>
<evidence type="ECO:0000313" key="1">
    <source>
        <dbReference type="EnsemblMetazoa" id="RPRC006770-PA"/>
    </source>
</evidence>
<dbReference type="Proteomes" id="UP000015103">
    <property type="component" value="Unassembled WGS sequence"/>
</dbReference>
<dbReference type="VEuPathDB" id="VectorBase:RPRC006770"/>
<protein>
    <submittedName>
        <fullName evidence="1">Uncharacterized protein</fullName>
    </submittedName>
</protein>
<sequence length="41" mass="4735">MAEYVFWTGDERGATSAIEEFLQDGLVSNTDFKVFGKIYWI</sequence>
<keyword evidence="2" id="KW-1185">Reference proteome</keyword>
<evidence type="ECO:0000313" key="2">
    <source>
        <dbReference type="Proteomes" id="UP000015103"/>
    </source>
</evidence>
<dbReference type="EMBL" id="ACPB03010473">
    <property type="status" value="NOT_ANNOTATED_CDS"/>
    <property type="molecule type" value="Genomic_DNA"/>
</dbReference>
<dbReference type="AlphaFoldDB" id="T1HRV0"/>